<dbReference type="InterPro" id="IPR001214">
    <property type="entry name" value="SET_dom"/>
</dbReference>
<evidence type="ECO:0000256" key="1">
    <source>
        <dbReference type="ARBA" id="ARBA00022603"/>
    </source>
</evidence>
<keyword evidence="7" id="KW-1185">Reference proteome</keyword>
<dbReference type="PANTHER" id="PTHR46402:SF2">
    <property type="entry name" value="HISTONE-LYSINE N-TRIMETHYLTRANSFERASE SMYD5"/>
    <property type="match status" value="1"/>
</dbReference>
<dbReference type="CDD" id="cd20071">
    <property type="entry name" value="SET_SMYD"/>
    <property type="match status" value="1"/>
</dbReference>
<keyword evidence="3" id="KW-0949">S-adenosyl-L-methionine</keyword>
<evidence type="ECO:0000256" key="4">
    <source>
        <dbReference type="SAM" id="MobiDB-lite"/>
    </source>
</evidence>
<evidence type="ECO:0000313" key="7">
    <source>
        <dbReference type="Proteomes" id="UP001057375"/>
    </source>
</evidence>
<dbReference type="SMART" id="SM00317">
    <property type="entry name" value="SET"/>
    <property type="match status" value="1"/>
</dbReference>
<feature type="domain" description="SET" evidence="5">
    <location>
        <begin position="22"/>
        <end position="415"/>
    </location>
</feature>
<dbReference type="InterPro" id="IPR046341">
    <property type="entry name" value="SET_dom_sf"/>
</dbReference>
<name>A0ABQ5KQT5_9EUKA</name>
<dbReference type="EMBL" id="BQXS01010878">
    <property type="protein sequence ID" value="GKT34850.1"/>
    <property type="molecule type" value="Genomic_DNA"/>
</dbReference>
<dbReference type="Pfam" id="PF00856">
    <property type="entry name" value="SET"/>
    <property type="match status" value="1"/>
</dbReference>
<proteinExistence type="predicted"/>
<dbReference type="Proteomes" id="UP001057375">
    <property type="component" value="Unassembled WGS sequence"/>
</dbReference>
<keyword evidence="2" id="KW-0808">Transferase</keyword>
<comment type="caution">
    <text evidence="6">The sequence shown here is derived from an EMBL/GenBank/DDBJ whole genome shotgun (WGS) entry which is preliminary data.</text>
</comment>
<protein>
    <recommendedName>
        <fullName evidence="5">SET domain-containing protein</fullName>
    </recommendedName>
</protein>
<dbReference type="PANTHER" id="PTHR46402">
    <property type="entry name" value="SET AND MYND DOMAIN-CONTAINING PROTEIN 5"/>
    <property type="match status" value="1"/>
</dbReference>
<feature type="compositionally biased region" description="Acidic residues" evidence="4">
    <location>
        <begin position="102"/>
        <end position="111"/>
    </location>
</feature>
<dbReference type="SUPFAM" id="SSF82199">
    <property type="entry name" value="SET domain"/>
    <property type="match status" value="1"/>
</dbReference>
<feature type="region of interest" description="Disordered" evidence="4">
    <location>
        <begin position="101"/>
        <end position="135"/>
    </location>
</feature>
<dbReference type="Gene3D" id="2.170.270.10">
    <property type="entry name" value="SET domain"/>
    <property type="match status" value="1"/>
</dbReference>
<evidence type="ECO:0000259" key="5">
    <source>
        <dbReference type="PROSITE" id="PS50280"/>
    </source>
</evidence>
<reference evidence="6" key="1">
    <citation type="submission" date="2022-03" db="EMBL/GenBank/DDBJ databases">
        <title>Draft genome sequence of Aduncisulcus paluster, a free-living microaerophilic Fornicata.</title>
        <authorList>
            <person name="Yuyama I."/>
            <person name="Kume K."/>
            <person name="Tamura T."/>
            <person name="Inagaki Y."/>
            <person name="Hashimoto T."/>
        </authorList>
    </citation>
    <scope>NUCLEOTIDE SEQUENCE</scope>
    <source>
        <strain evidence="6">NY0171</strain>
    </source>
</reference>
<gene>
    <name evidence="6" type="ORF">ADUPG1_008126</name>
</gene>
<sequence length="449" mass="49419">MESSVVDSALEYYSRLIDGVGYDFVIKRSEKGGKGMYSTKYLESGTELIEDVPILSFLSQLCDSEGVCSFCLGPISKEAQIDSRCYCSASKSSLFGSHSGEMFEDKDEESSDDFHDHSRHSHLSSSHSISSSSIPHSCRFCSEKCRDNALKSGHSILCPLSVSSSGSDPSIGSSIRDIIEKLDSYGPRHTPFGSRAISQVVCYLAAKFAMYSCDFGDSLTPQQCLGAATQVIECLYSAPAAHAPESIDYEGLSRDLKIIISSYIKQTIPKSKDEHLQPYKLFLDTVCSVESIKRLTTLICCNSQALEIKHPSELSQSSHSRSIFGTSSSSSSTFLTITDGSSVGGSSLFGVEQGRSEESPDHSKTVLGIGLFTFLSQLNHSCTPNCEIVSTHNHSCVLRVLESVRPDEELTISYIPLENGVKRREELLRPYLFTCQCKRCQFERREEKE</sequence>
<evidence type="ECO:0000313" key="6">
    <source>
        <dbReference type="EMBL" id="GKT34850.1"/>
    </source>
</evidence>
<feature type="compositionally biased region" description="Low complexity" evidence="4">
    <location>
        <begin position="123"/>
        <end position="135"/>
    </location>
</feature>
<evidence type="ECO:0000256" key="2">
    <source>
        <dbReference type="ARBA" id="ARBA00022679"/>
    </source>
</evidence>
<dbReference type="PROSITE" id="PS50280">
    <property type="entry name" value="SET"/>
    <property type="match status" value="1"/>
</dbReference>
<accession>A0ABQ5KQT5</accession>
<organism evidence="6 7">
    <name type="scientific">Aduncisulcus paluster</name>
    <dbReference type="NCBI Taxonomy" id="2918883"/>
    <lineage>
        <taxon>Eukaryota</taxon>
        <taxon>Metamonada</taxon>
        <taxon>Carpediemonas-like organisms</taxon>
        <taxon>Aduncisulcus</taxon>
    </lineage>
</organism>
<keyword evidence="1" id="KW-0489">Methyltransferase</keyword>
<evidence type="ECO:0000256" key="3">
    <source>
        <dbReference type="ARBA" id="ARBA00022691"/>
    </source>
</evidence>